<dbReference type="GO" id="GO:0005891">
    <property type="term" value="C:voltage-gated calcium channel complex"/>
    <property type="evidence" value="ECO:0007669"/>
    <property type="project" value="TreeGrafter"/>
</dbReference>
<reference evidence="3 4" key="1">
    <citation type="journal article" date="2008" name="Nature">
        <title>The Phaeodactylum genome reveals the evolutionary history of diatom genomes.</title>
        <authorList>
            <person name="Bowler C."/>
            <person name="Allen A.E."/>
            <person name="Badger J.H."/>
            <person name="Grimwood J."/>
            <person name="Jabbari K."/>
            <person name="Kuo A."/>
            <person name="Maheswari U."/>
            <person name="Martens C."/>
            <person name="Maumus F."/>
            <person name="Otillar R.P."/>
            <person name="Rayko E."/>
            <person name="Salamov A."/>
            <person name="Vandepoele K."/>
            <person name="Beszteri B."/>
            <person name="Gruber A."/>
            <person name="Heijde M."/>
            <person name="Katinka M."/>
            <person name="Mock T."/>
            <person name="Valentin K."/>
            <person name="Verret F."/>
            <person name="Berges J.A."/>
            <person name="Brownlee C."/>
            <person name="Cadoret J.P."/>
            <person name="Chiovitti A."/>
            <person name="Choi C.J."/>
            <person name="Coesel S."/>
            <person name="De Martino A."/>
            <person name="Detter J.C."/>
            <person name="Durkin C."/>
            <person name="Falciatore A."/>
            <person name="Fournet J."/>
            <person name="Haruta M."/>
            <person name="Huysman M.J."/>
            <person name="Jenkins B.D."/>
            <person name="Jiroutova K."/>
            <person name="Jorgensen R.E."/>
            <person name="Joubert Y."/>
            <person name="Kaplan A."/>
            <person name="Kroger N."/>
            <person name="Kroth P.G."/>
            <person name="La Roche J."/>
            <person name="Lindquist E."/>
            <person name="Lommer M."/>
            <person name="Martin-Jezequel V."/>
            <person name="Lopez P.J."/>
            <person name="Lucas S."/>
            <person name="Mangogna M."/>
            <person name="McGinnis K."/>
            <person name="Medlin L.K."/>
            <person name="Montsant A."/>
            <person name="Oudot-Le Secq M.P."/>
            <person name="Napoli C."/>
            <person name="Obornik M."/>
            <person name="Parker M.S."/>
            <person name="Petit J.L."/>
            <person name="Porcel B.M."/>
            <person name="Poulsen N."/>
            <person name="Robison M."/>
            <person name="Rychlewski L."/>
            <person name="Rynearson T.A."/>
            <person name="Schmutz J."/>
            <person name="Shapiro H."/>
            <person name="Siaut M."/>
            <person name="Stanley M."/>
            <person name="Sussman M.R."/>
            <person name="Taylor A.R."/>
            <person name="Vardi A."/>
            <person name="von Dassow P."/>
            <person name="Vyverman W."/>
            <person name="Willis A."/>
            <person name="Wyrwicz L.S."/>
            <person name="Rokhsar D.S."/>
            <person name="Weissenbach J."/>
            <person name="Armbrust E.V."/>
            <person name="Green B.R."/>
            <person name="Van de Peer Y."/>
            <person name="Grigoriev I.V."/>
        </authorList>
    </citation>
    <scope>NUCLEOTIDE SEQUENCE [LARGE SCALE GENOMIC DNA]</scope>
    <source>
        <strain evidence="3 4">CCAP 1055/1</strain>
    </source>
</reference>
<evidence type="ECO:0000313" key="3">
    <source>
        <dbReference type="EMBL" id="EEC44624.1"/>
    </source>
</evidence>
<evidence type="ECO:0000256" key="1">
    <source>
        <dbReference type="SAM" id="SignalP"/>
    </source>
</evidence>
<dbReference type="PaxDb" id="2850-Phatr49215"/>
<feature type="signal peptide" evidence="1">
    <location>
        <begin position="1"/>
        <end position="25"/>
    </location>
</feature>
<keyword evidence="4" id="KW-1185">Reference proteome</keyword>
<dbReference type="RefSeq" id="XP_002183955.1">
    <property type="nucleotide sequence ID" value="XM_002183919.2"/>
</dbReference>
<feature type="domain" description="VWFA" evidence="2">
    <location>
        <begin position="200"/>
        <end position="397"/>
    </location>
</feature>
<dbReference type="PANTHER" id="PTHR10166:SF37">
    <property type="entry name" value="STOLID, ISOFORM H"/>
    <property type="match status" value="1"/>
</dbReference>
<keyword evidence="1" id="KW-0732">Signal</keyword>
<feature type="non-terminal residue" evidence="3">
    <location>
        <position position="582"/>
    </location>
</feature>
<proteinExistence type="predicted"/>
<dbReference type="SMART" id="SM00327">
    <property type="entry name" value="VWA"/>
    <property type="match status" value="1"/>
</dbReference>
<dbReference type="Gene3D" id="3.40.50.410">
    <property type="entry name" value="von Willebrand factor, type A domain"/>
    <property type="match status" value="1"/>
</dbReference>
<dbReference type="EMBL" id="CM000623">
    <property type="protein sequence ID" value="EEC44624.1"/>
    <property type="molecule type" value="Genomic_DNA"/>
</dbReference>
<dbReference type="GO" id="GO:0005245">
    <property type="term" value="F:voltage-gated calcium channel activity"/>
    <property type="evidence" value="ECO:0007669"/>
    <property type="project" value="TreeGrafter"/>
</dbReference>
<dbReference type="eggNOG" id="KOG2353">
    <property type="taxonomic scope" value="Eukaryota"/>
</dbReference>
<dbReference type="InterPro" id="IPR002035">
    <property type="entry name" value="VWF_A"/>
</dbReference>
<organism evidence="3 4">
    <name type="scientific">Phaeodactylum tricornutum (strain CCAP 1055/1)</name>
    <dbReference type="NCBI Taxonomy" id="556484"/>
    <lineage>
        <taxon>Eukaryota</taxon>
        <taxon>Sar</taxon>
        <taxon>Stramenopiles</taxon>
        <taxon>Ochrophyta</taxon>
        <taxon>Bacillariophyta</taxon>
        <taxon>Bacillariophyceae</taxon>
        <taxon>Bacillariophycidae</taxon>
        <taxon>Naviculales</taxon>
        <taxon>Phaeodactylaceae</taxon>
        <taxon>Phaeodactylum</taxon>
    </lineage>
</organism>
<sequence length="582" mass="64368">MKTYGFASVLIHLSWGLIFTLATEADFDALIASMTADAIELARQVELLYQKRCNEISLRQCARGSYNECTSLYPNQTCPGGEDLNVAQCGDGVSCSGLWDYSISNTRLHQNLVDSADGNPSDPNVIETICFTQQLDEFFVQKRAEQKPYWDSLGLRTPQMYFGSQNGAFRIYPARQSETCGVYDPRLRPWYIAASSGPKNVVLVLDTSGSMTDGNRLSLLKQAAKQVIETLTVGDRVAIVEFSSQAKLFAQDNKFLFTATQKNKELLATHIDSFTAAGATNFLDAFTAAFAVLNDSIDQEYHVGCTTAILFLTDGEMTQPENVQEADVLDLVNTGISNLEARLGRSVFLFTFSISDNNNVHAFPKQIACSTGDNGIWSKIVDEREIFDSLTSYYRLLAIGLGRDGNENFAAWVEPYQFASGEIWGTTVSVPVYDRSVTPNLFLGVVGVDFTLTAADRALGVPDGSKESINRIVRQSTAVCPTIDLALCELESFRRRSSAGDEALCTTNCTASEYFEIEEQACSFVNDYPRDLFINNMLQGLSYEERVCCVVGENTVHTADQWDLLQAFLWQKGILSRQPRVG</sequence>
<dbReference type="GeneID" id="7195685"/>
<dbReference type="Proteomes" id="UP000000759">
    <property type="component" value="Chromosome 21"/>
</dbReference>
<dbReference type="PROSITE" id="PS50234">
    <property type="entry name" value="VWFA"/>
    <property type="match status" value="1"/>
</dbReference>
<dbReference type="SUPFAM" id="SSF53300">
    <property type="entry name" value="vWA-like"/>
    <property type="match status" value="1"/>
</dbReference>
<gene>
    <name evidence="3" type="ORF">PHATRDRAFT_49215</name>
</gene>
<evidence type="ECO:0000259" key="2">
    <source>
        <dbReference type="PROSITE" id="PS50234"/>
    </source>
</evidence>
<dbReference type="InterPro" id="IPR036465">
    <property type="entry name" value="vWFA_dom_sf"/>
</dbReference>
<reference evidence="4" key="2">
    <citation type="submission" date="2008-08" db="EMBL/GenBank/DDBJ databases">
        <authorList>
            <consortium name="Diatom Consortium"/>
            <person name="Grigoriev I."/>
            <person name="Grimwood J."/>
            <person name="Kuo A."/>
            <person name="Otillar R.P."/>
            <person name="Salamov A."/>
            <person name="Detter J.C."/>
            <person name="Lindquist E."/>
            <person name="Shapiro H."/>
            <person name="Lucas S."/>
            <person name="Glavina del Rio T."/>
            <person name="Pitluck S."/>
            <person name="Rokhsar D."/>
            <person name="Bowler C."/>
        </authorList>
    </citation>
    <scope>GENOME REANNOTATION</scope>
    <source>
        <strain evidence="4">CCAP 1055/1</strain>
    </source>
</reference>
<dbReference type="InParanoid" id="B7G9V1"/>
<dbReference type="OrthoDB" id="202775at2759"/>
<name>B7G9V1_PHATC</name>
<dbReference type="HOGENOM" id="CLU_397153_0_0_1"/>
<dbReference type="PANTHER" id="PTHR10166">
    <property type="entry name" value="VOLTAGE-DEPENDENT CALCIUM CHANNEL SUBUNIT ALPHA-2/DELTA-RELATED"/>
    <property type="match status" value="1"/>
</dbReference>
<protein>
    <recommendedName>
        <fullName evidence="2">VWFA domain-containing protein</fullName>
    </recommendedName>
</protein>
<dbReference type="Gene3D" id="3.30.450.20">
    <property type="entry name" value="PAS domain"/>
    <property type="match status" value="1"/>
</dbReference>
<dbReference type="Pfam" id="PF13519">
    <property type="entry name" value="VWA_2"/>
    <property type="match status" value="1"/>
</dbReference>
<feature type="chain" id="PRO_5002853112" description="VWFA domain-containing protein" evidence="1">
    <location>
        <begin position="26"/>
        <end position="582"/>
    </location>
</feature>
<dbReference type="STRING" id="556484.B7G9V1"/>
<dbReference type="AlphaFoldDB" id="B7G9V1"/>
<dbReference type="InterPro" id="IPR051173">
    <property type="entry name" value="Ca_channel_alpha-2/delta"/>
</dbReference>
<dbReference type="KEGG" id="pti:PHATRDRAFT_49215"/>
<accession>B7G9V1</accession>
<evidence type="ECO:0000313" key="4">
    <source>
        <dbReference type="Proteomes" id="UP000000759"/>
    </source>
</evidence>